<proteinExistence type="predicted"/>
<protein>
    <submittedName>
        <fullName evidence="1">Uncharacterized protein</fullName>
    </submittedName>
</protein>
<sequence>MYRHRQCPLAMAVTGQIFLLYFRVNYMQIGTDVFSDAALRLRKNETSTPVHQTTDVDFFASQLNNPAPPRNITTSPIDMPLLADRSTRQGKLLDGINKGMRDLSLSKNTKETRELTRFLSESHQQLAVSVKIINKCVQLIEKTSNLQ</sequence>
<dbReference type="Proteomes" id="UP000317267">
    <property type="component" value="Unassembled WGS sequence"/>
</dbReference>
<name>A0A5C5PQF9_9PSED</name>
<reference evidence="1 2" key="1">
    <citation type="submission" date="2019-06" db="EMBL/GenBank/DDBJ databases">
        <title>Pseudomonas bimorpha sp. nov. isolated from bovine raw milk and skim milk concentrate.</title>
        <authorList>
            <person name="Hofmann K."/>
            <person name="Huptas C."/>
            <person name="Doll E."/>
            <person name="Scherer S."/>
            <person name="Wenning M."/>
        </authorList>
    </citation>
    <scope>NUCLEOTIDE SEQUENCE [LARGE SCALE GENOMIC DNA]</scope>
    <source>
        <strain evidence="1 2">DSM 17515</strain>
    </source>
</reference>
<accession>A0A5C5PQF9</accession>
<dbReference type="AlphaFoldDB" id="A0A5C5PQF9"/>
<comment type="caution">
    <text evidence="1">The sequence shown here is derived from an EMBL/GenBank/DDBJ whole genome shotgun (WGS) entry which is preliminary data.</text>
</comment>
<dbReference type="RefSeq" id="WP_143513911.1">
    <property type="nucleotide sequence ID" value="NZ_FNKM01000002.1"/>
</dbReference>
<dbReference type="EMBL" id="VFES01000001">
    <property type="protein sequence ID" value="TWR69810.1"/>
    <property type="molecule type" value="Genomic_DNA"/>
</dbReference>
<gene>
    <name evidence="1" type="ORF">FIV39_00285</name>
</gene>
<organism evidence="1 2">
    <name type="scientific">Pseudomonas grimontii</name>
    <dbReference type="NCBI Taxonomy" id="129847"/>
    <lineage>
        <taxon>Bacteria</taxon>
        <taxon>Pseudomonadati</taxon>
        <taxon>Pseudomonadota</taxon>
        <taxon>Gammaproteobacteria</taxon>
        <taxon>Pseudomonadales</taxon>
        <taxon>Pseudomonadaceae</taxon>
        <taxon>Pseudomonas</taxon>
    </lineage>
</organism>
<evidence type="ECO:0000313" key="1">
    <source>
        <dbReference type="EMBL" id="TWR69810.1"/>
    </source>
</evidence>
<evidence type="ECO:0000313" key="2">
    <source>
        <dbReference type="Proteomes" id="UP000317267"/>
    </source>
</evidence>